<evidence type="ECO:0000313" key="2">
    <source>
        <dbReference type="Proteomes" id="UP000814158"/>
    </source>
</evidence>
<sequence>MSTEQQLAAVVSAANALTNVVTGKIGEIDNALAAARAKYDEQLSSLNSRLPRLAVTKNFSMEPDSTGKLIDSWYVHTEVTATKVRTITSVGVTEGRPDADVQFMLKIQADVREQFPDFDIRAAGFWRNAVNVWQMKWTENNAVPWLAFPSATDNGRPSGSTAVPLNDHMTIGAFVRVVEGSVDHVWCTGNEKGKWRWCALQATPDGFFANYMNVHPIRNTKAGLVEVMLAGACTGVVTHPTHWGSLLGLG</sequence>
<dbReference type="EMBL" id="WKAT01000016">
    <property type="protein sequence ID" value="MCF5545071.1"/>
    <property type="molecule type" value="Genomic_DNA"/>
</dbReference>
<comment type="caution">
    <text evidence="1">The sequence shown here is derived from an EMBL/GenBank/DDBJ whole genome shotgun (WGS) entry which is preliminary data.</text>
</comment>
<gene>
    <name evidence="1" type="ORF">GIV68_09990</name>
</gene>
<organism evidence="1 2">
    <name type="scientific">Pseudomonas salomonii</name>
    <dbReference type="NCBI Taxonomy" id="191391"/>
    <lineage>
        <taxon>Bacteria</taxon>
        <taxon>Pseudomonadati</taxon>
        <taxon>Pseudomonadota</taxon>
        <taxon>Gammaproteobacteria</taxon>
        <taxon>Pseudomonadales</taxon>
        <taxon>Pseudomonadaceae</taxon>
        <taxon>Pseudomonas</taxon>
    </lineage>
</organism>
<proteinExistence type="predicted"/>
<dbReference type="RefSeq" id="WP_236370676.1">
    <property type="nucleotide sequence ID" value="NZ_WKAT01000016.1"/>
</dbReference>
<reference evidence="1 2" key="1">
    <citation type="submission" date="2019-11" db="EMBL/GenBank/DDBJ databases">
        <title>Epiphytic Pseudomonas syringae from cherry orchards.</title>
        <authorList>
            <person name="Hulin M.T."/>
        </authorList>
    </citation>
    <scope>NUCLEOTIDE SEQUENCE [LARGE SCALE GENOMIC DNA]</scope>
    <source>
        <strain evidence="1 2">PA-3-2A</strain>
    </source>
</reference>
<evidence type="ECO:0000313" key="1">
    <source>
        <dbReference type="EMBL" id="MCF5545071.1"/>
    </source>
</evidence>
<name>A0ABS9GKR3_9PSED</name>
<accession>A0ABS9GKR3</accession>
<protein>
    <submittedName>
        <fullName evidence="1">Uncharacterized protein</fullName>
    </submittedName>
</protein>
<dbReference type="Proteomes" id="UP000814158">
    <property type="component" value="Unassembled WGS sequence"/>
</dbReference>
<keyword evidence="2" id="KW-1185">Reference proteome</keyword>